<keyword evidence="5" id="KW-1185">Reference proteome</keyword>
<dbReference type="Proteomes" id="UP000504636">
    <property type="component" value="Unplaced"/>
</dbReference>
<dbReference type="RefSeq" id="XP_033570410.1">
    <property type="nucleotide sequence ID" value="XM_033726132.1"/>
</dbReference>
<reference evidence="6" key="3">
    <citation type="submission" date="2025-04" db="UniProtKB">
        <authorList>
            <consortium name="RefSeq"/>
        </authorList>
    </citation>
    <scope>IDENTIFICATION</scope>
    <source>
        <strain evidence="6">CBS 304.34</strain>
    </source>
</reference>
<dbReference type="SUPFAM" id="SSF51735">
    <property type="entry name" value="NAD(P)-binding Rossmann-fold domains"/>
    <property type="match status" value="1"/>
</dbReference>
<dbReference type="PANTHER" id="PTHR10366:SF814">
    <property type="entry name" value="NAD-DEPENDENT EPIMERASE_DEHYDRATASE DOMAIN-CONTAINING PROTEIN"/>
    <property type="match status" value="1"/>
</dbReference>
<evidence type="ECO:0000259" key="3">
    <source>
        <dbReference type="Pfam" id="PF01370"/>
    </source>
</evidence>
<organism evidence="4">
    <name type="scientific">Mytilinidion resinicola</name>
    <dbReference type="NCBI Taxonomy" id="574789"/>
    <lineage>
        <taxon>Eukaryota</taxon>
        <taxon>Fungi</taxon>
        <taxon>Dikarya</taxon>
        <taxon>Ascomycota</taxon>
        <taxon>Pezizomycotina</taxon>
        <taxon>Dothideomycetes</taxon>
        <taxon>Pleosporomycetidae</taxon>
        <taxon>Mytilinidiales</taxon>
        <taxon>Mytilinidiaceae</taxon>
        <taxon>Mytilinidion</taxon>
    </lineage>
</organism>
<protein>
    <submittedName>
        <fullName evidence="4 6">NAD(P)-binding protein</fullName>
    </submittedName>
</protein>
<dbReference type="OrthoDB" id="2735536at2759"/>
<dbReference type="Pfam" id="PF01370">
    <property type="entry name" value="Epimerase"/>
    <property type="match status" value="1"/>
</dbReference>
<accession>A0A6A6Y3N8</accession>
<dbReference type="InterPro" id="IPR001509">
    <property type="entry name" value="Epimerase_deHydtase"/>
</dbReference>
<gene>
    <name evidence="4 6" type="ORF">BDZ99DRAFT_526376</name>
</gene>
<evidence type="ECO:0000313" key="5">
    <source>
        <dbReference type="Proteomes" id="UP000504636"/>
    </source>
</evidence>
<comment type="similarity">
    <text evidence="2">Belongs to the NAD(P)-dependent epimerase/dehydratase family. Dihydroflavonol-4-reductase subfamily.</text>
</comment>
<dbReference type="AlphaFoldDB" id="A0A6A6Y3N8"/>
<dbReference type="Gene3D" id="3.40.50.720">
    <property type="entry name" value="NAD(P)-binding Rossmann-like Domain"/>
    <property type="match status" value="1"/>
</dbReference>
<evidence type="ECO:0000256" key="1">
    <source>
        <dbReference type="ARBA" id="ARBA00023002"/>
    </source>
</evidence>
<dbReference type="GO" id="GO:0016616">
    <property type="term" value="F:oxidoreductase activity, acting on the CH-OH group of donors, NAD or NADP as acceptor"/>
    <property type="evidence" value="ECO:0007669"/>
    <property type="project" value="TreeGrafter"/>
</dbReference>
<reference evidence="6" key="2">
    <citation type="submission" date="2020-04" db="EMBL/GenBank/DDBJ databases">
        <authorList>
            <consortium name="NCBI Genome Project"/>
        </authorList>
    </citation>
    <scope>NUCLEOTIDE SEQUENCE</scope>
    <source>
        <strain evidence="6">CBS 304.34</strain>
    </source>
</reference>
<dbReference type="EMBL" id="MU003717">
    <property type="protein sequence ID" value="KAF2803446.1"/>
    <property type="molecule type" value="Genomic_DNA"/>
</dbReference>
<keyword evidence="1" id="KW-0560">Oxidoreductase</keyword>
<name>A0A6A6Y3N8_9PEZI</name>
<evidence type="ECO:0000313" key="6">
    <source>
        <dbReference type="RefSeq" id="XP_033570410.1"/>
    </source>
</evidence>
<dbReference type="InterPro" id="IPR036291">
    <property type="entry name" value="NAD(P)-bd_dom_sf"/>
</dbReference>
<dbReference type="InterPro" id="IPR050425">
    <property type="entry name" value="NAD(P)_dehydrat-like"/>
</dbReference>
<evidence type="ECO:0000256" key="2">
    <source>
        <dbReference type="ARBA" id="ARBA00023445"/>
    </source>
</evidence>
<reference evidence="4 6" key="1">
    <citation type="journal article" date="2020" name="Stud. Mycol.">
        <title>101 Dothideomycetes genomes: a test case for predicting lifestyles and emergence of pathogens.</title>
        <authorList>
            <person name="Haridas S."/>
            <person name="Albert R."/>
            <person name="Binder M."/>
            <person name="Bloem J."/>
            <person name="Labutti K."/>
            <person name="Salamov A."/>
            <person name="Andreopoulos B."/>
            <person name="Baker S."/>
            <person name="Barry K."/>
            <person name="Bills G."/>
            <person name="Bluhm B."/>
            <person name="Cannon C."/>
            <person name="Castanera R."/>
            <person name="Culley D."/>
            <person name="Daum C."/>
            <person name="Ezra D."/>
            <person name="Gonzalez J."/>
            <person name="Henrissat B."/>
            <person name="Kuo A."/>
            <person name="Liang C."/>
            <person name="Lipzen A."/>
            <person name="Lutzoni F."/>
            <person name="Magnuson J."/>
            <person name="Mondo S."/>
            <person name="Nolan M."/>
            <person name="Ohm R."/>
            <person name="Pangilinan J."/>
            <person name="Park H.-J."/>
            <person name="Ramirez L."/>
            <person name="Alfaro M."/>
            <person name="Sun H."/>
            <person name="Tritt A."/>
            <person name="Yoshinaga Y."/>
            <person name="Zwiers L.-H."/>
            <person name="Turgeon B."/>
            <person name="Goodwin S."/>
            <person name="Spatafora J."/>
            <person name="Crous P."/>
            <person name="Grigoriev I."/>
        </authorList>
    </citation>
    <scope>NUCLEOTIDE SEQUENCE</scope>
    <source>
        <strain evidence="4 6">CBS 304.34</strain>
    </source>
</reference>
<dbReference type="PANTHER" id="PTHR10366">
    <property type="entry name" value="NAD DEPENDENT EPIMERASE/DEHYDRATASE"/>
    <property type="match status" value="1"/>
</dbReference>
<sequence length="391" mass="42451">MPHTLVTGANSFVAVHIINELIAQGHTVTGSLRRTSAGDALLAEQPEWKGKLDFVVVEDYAKEGAFDAIFQAKDYDHIVHVAAPMFGENQTDFDRDFLRPGVDGNLVLLKGAKAHAPTLKSVAITGSINSLTDGSPAANQSREYKNDSWNPVTPEFARKDGSGYVMYQSSKKEAELAVWEFVEKEKPNFSASNLRLTNHISYSHPQEQTGACRYSSALWDLVAPIVLGQKVTVLLPPLIFGPPLQALPDLKHLNFSVGVVYNFFNGTYAELPQTHAAGLFPSCIDARDLATAHVRGLTTPGAANKRFLVGGAELTSTLIVNTLRGLVEKGELLEQLKGRLPKDTGKDTGLSLARIGAKEGNEVLGLTFRSAEETFGDLAKKVLELERKEGK</sequence>
<proteinExistence type="inferred from homology"/>
<feature type="domain" description="NAD-dependent epimerase/dehydratase" evidence="3">
    <location>
        <begin position="5"/>
        <end position="209"/>
    </location>
</feature>
<evidence type="ECO:0000313" key="4">
    <source>
        <dbReference type="EMBL" id="KAF2803446.1"/>
    </source>
</evidence>
<dbReference type="GeneID" id="54467025"/>